<dbReference type="STRING" id="3871.A0A1J7I9I7"/>
<proteinExistence type="inferred from homology"/>
<dbReference type="Proteomes" id="UP000188354">
    <property type="component" value="Chromosome LG03"/>
</dbReference>
<comment type="similarity">
    <text evidence="1">Belongs to the diacylglycerol acyltransferase family.</text>
</comment>
<dbReference type="Gramene" id="OIW15242">
    <property type="protein sequence ID" value="OIW15242"/>
    <property type="gene ID" value="TanjilG_17562"/>
</dbReference>
<protein>
    <recommendedName>
        <fullName evidence="5">AB hydrolase-1 domain-containing protein</fullName>
    </recommendedName>
</protein>
<dbReference type="PANTHER" id="PTHR22753:SF24">
    <property type="entry name" value="ESTERASE_LIPASE_THIOESTERASE FAMILY PROTEIN"/>
    <property type="match status" value="1"/>
</dbReference>
<dbReference type="SUPFAM" id="SSF53474">
    <property type="entry name" value="alpha/beta-Hydrolases"/>
    <property type="match status" value="2"/>
</dbReference>
<reference evidence="6 7" key="1">
    <citation type="journal article" date="2017" name="Plant Biotechnol. J.">
        <title>A comprehensive draft genome sequence for lupin (Lupinus angustifolius), an emerging health food: insights into plant-microbe interactions and legume evolution.</title>
        <authorList>
            <person name="Hane J.K."/>
            <person name="Ming Y."/>
            <person name="Kamphuis L.G."/>
            <person name="Nelson M.N."/>
            <person name="Garg G."/>
            <person name="Atkins C.A."/>
            <person name="Bayer P.E."/>
            <person name="Bravo A."/>
            <person name="Bringans S."/>
            <person name="Cannon S."/>
            <person name="Edwards D."/>
            <person name="Foley R."/>
            <person name="Gao L.L."/>
            <person name="Harrison M.J."/>
            <person name="Huang W."/>
            <person name="Hurgobin B."/>
            <person name="Li S."/>
            <person name="Liu C.W."/>
            <person name="McGrath A."/>
            <person name="Morahan G."/>
            <person name="Murray J."/>
            <person name="Weller J."/>
            <person name="Jian J."/>
            <person name="Singh K.B."/>
        </authorList>
    </citation>
    <scope>NUCLEOTIDE SEQUENCE [LARGE SCALE GENOMIC DNA]</scope>
    <source>
        <strain evidence="7">cv. Tanjil</strain>
        <tissue evidence="6">Whole plant</tissue>
    </source>
</reference>
<sequence length="1194" mass="133187">MAAIGASLCPAASFPVHGREEPSHTVLKLKPNRIPIMPPRFALSVDQVPETTTTAMSPNNGIPSVKMNGEGILAEKEKRGENKKEEEELNRRSSWRSYVEQSKEISKPDGGPPRWFSPLESGSRLDKSPLLLYLPGIDGLGLGLTLHHQKLGSIFDVWCLHIPVADQTPFTELVKIVEKTVRSEHQQLPNRPIYLVGESLGGCLALAVAAHIPDIDVVLILANPATSFGRSQWQLLTPLLEAMRGPLSLFPPEILSSISGDPLRLLDNLVRGFPLQITARELLEDFTTFSGSLPVLANILPIETLQWKLKLLKSASAYVNSRLHAIKAQTLILCSGNDRLLPSQQEGERLRQLLPNCELRKFEGSGHCLFLEGSIDLVTVIKRASFYRRGKYHDYVSDFLPPTINEAKEVIESYSLINTLTSPTMLSTLEDGTVVKGLDGIPSEGPVLFVGYHMMLGLDIVPLISRIFMERNILVRGLAHPLMFTRKELGVVPDLSAYDGHKLMGAVPVGPTGLFKLLSSKSHILLFPGGMREALHKKGEEYKLFWPEQSEFVRMAARFGAKIVPFGTIGEDDVGNLVFDYDDMVKIPPLKSAIENLGKDAPQLRTDVVGELGNQPVHLPGFFPKIPGRFYYYFGKPFETEVLKLKANRIPIMPPRFAHSVDRVPETTSTAISPNNGIPWVKVNGEEGTLAEKEKRGENNEEEELNRRSSWRSYVEQTKEIAKPDGGPPRWFSPLESGSRLDKSPLLLFLPELVKIVEKTVRSEHQQLPNRPIYLVGESLGGCLALAVAAHIPDIDVVLILANPATSFGRSQWQLLTPLLEAMHGPLSLFPPEILSSMPVEMIGYYLVNRKVKDYASYFQNEGSVDLVTVIKRASLYRRGKYHDYVSDFLPPTPNEAKEAIESNSFINTITSPVMLSTLEDGTVERGLAGIPSEGPVLFVGYHMMLGLDIVPLISRIFMERNILVRGLAHPMLFIRKAGGLLPDESAFDAQRLMGAVPVGPTGLFKLLSSKSHILLFPGGMREALHKKGEEYKLFWPEQSEFVRMAARFGAKIVPFGTIGEDDVGNLVFDYDDMVKIPPLKSAIEDQTKEVPQLRTDVVGELGNQPVYFPGFFPKVPGRFYFYFGKPFETKGRKLELKDREKAHELYLEIKSEVERCLDYLKEKRESDPYRSILSRSLYQAIHGFMSEVPTFEI</sequence>
<dbReference type="InterPro" id="IPR007130">
    <property type="entry name" value="DAGAT"/>
</dbReference>
<name>A0A1J7I9I7_LUPAN</name>
<dbReference type="PANTHER" id="PTHR22753">
    <property type="entry name" value="TRANSMEMBRANE PROTEIN 68"/>
    <property type="match status" value="1"/>
</dbReference>
<dbReference type="GO" id="GO:0016020">
    <property type="term" value="C:membrane"/>
    <property type="evidence" value="ECO:0007669"/>
    <property type="project" value="TreeGrafter"/>
</dbReference>
<dbReference type="Pfam" id="PF00561">
    <property type="entry name" value="Abhydrolase_1"/>
    <property type="match status" value="1"/>
</dbReference>
<dbReference type="Gene3D" id="3.40.50.1820">
    <property type="entry name" value="alpha/beta hydrolase"/>
    <property type="match status" value="2"/>
</dbReference>
<keyword evidence="2" id="KW-0808">Transferase</keyword>
<keyword evidence="3" id="KW-0012">Acyltransferase</keyword>
<dbReference type="InterPro" id="IPR000073">
    <property type="entry name" value="AB_hydrolase_1"/>
</dbReference>
<gene>
    <name evidence="6" type="ORF">TanjilG_17562</name>
</gene>
<organism evidence="6 7">
    <name type="scientific">Lupinus angustifolius</name>
    <name type="common">Narrow-leaved blue lupine</name>
    <dbReference type="NCBI Taxonomy" id="3871"/>
    <lineage>
        <taxon>Eukaryota</taxon>
        <taxon>Viridiplantae</taxon>
        <taxon>Streptophyta</taxon>
        <taxon>Embryophyta</taxon>
        <taxon>Tracheophyta</taxon>
        <taxon>Spermatophyta</taxon>
        <taxon>Magnoliopsida</taxon>
        <taxon>eudicotyledons</taxon>
        <taxon>Gunneridae</taxon>
        <taxon>Pentapetalae</taxon>
        <taxon>rosids</taxon>
        <taxon>fabids</taxon>
        <taxon>Fabales</taxon>
        <taxon>Fabaceae</taxon>
        <taxon>Papilionoideae</taxon>
        <taxon>50 kb inversion clade</taxon>
        <taxon>genistoids sensu lato</taxon>
        <taxon>core genistoids</taxon>
        <taxon>Genisteae</taxon>
        <taxon>Lupinus</taxon>
    </lineage>
</organism>
<evidence type="ECO:0000256" key="1">
    <source>
        <dbReference type="ARBA" id="ARBA00005420"/>
    </source>
</evidence>
<feature type="compositionally biased region" description="Basic and acidic residues" evidence="4">
    <location>
        <begin position="74"/>
        <end position="91"/>
    </location>
</feature>
<dbReference type="GO" id="GO:0004144">
    <property type="term" value="F:diacylglycerol O-acyltransferase activity"/>
    <property type="evidence" value="ECO:0007669"/>
    <property type="project" value="UniProtKB-ARBA"/>
</dbReference>
<evidence type="ECO:0000259" key="5">
    <source>
        <dbReference type="Pfam" id="PF00561"/>
    </source>
</evidence>
<evidence type="ECO:0000313" key="7">
    <source>
        <dbReference type="Proteomes" id="UP000188354"/>
    </source>
</evidence>
<dbReference type="GO" id="GO:0019432">
    <property type="term" value="P:triglyceride biosynthetic process"/>
    <property type="evidence" value="ECO:0007669"/>
    <property type="project" value="UniProtKB-ARBA"/>
</dbReference>
<dbReference type="Pfam" id="PF03982">
    <property type="entry name" value="DAGAT"/>
    <property type="match status" value="2"/>
</dbReference>
<dbReference type="EMBL" id="CM007363">
    <property type="protein sequence ID" value="OIW15242.1"/>
    <property type="molecule type" value="Genomic_DNA"/>
</dbReference>
<keyword evidence="7" id="KW-1185">Reference proteome</keyword>
<evidence type="ECO:0000256" key="3">
    <source>
        <dbReference type="ARBA" id="ARBA00023315"/>
    </source>
</evidence>
<evidence type="ECO:0000256" key="4">
    <source>
        <dbReference type="SAM" id="MobiDB-lite"/>
    </source>
</evidence>
<evidence type="ECO:0000256" key="2">
    <source>
        <dbReference type="ARBA" id="ARBA00022679"/>
    </source>
</evidence>
<dbReference type="OMA" id="SPYANVE"/>
<dbReference type="InterPro" id="IPR029058">
    <property type="entry name" value="AB_hydrolase_fold"/>
</dbReference>
<dbReference type="CDD" id="cd07987">
    <property type="entry name" value="LPLAT_MGAT-like"/>
    <property type="match status" value="2"/>
</dbReference>
<accession>A0A1J7I9I7</accession>
<feature type="domain" description="AB hydrolase-1" evidence="5">
    <location>
        <begin position="172"/>
        <end position="373"/>
    </location>
</feature>
<dbReference type="AlphaFoldDB" id="A0A1J7I9I7"/>
<feature type="region of interest" description="Disordered" evidence="4">
    <location>
        <begin position="74"/>
        <end position="114"/>
    </location>
</feature>
<evidence type="ECO:0000313" key="6">
    <source>
        <dbReference type="EMBL" id="OIW15242.1"/>
    </source>
</evidence>